<accession>X1QJW0</accession>
<name>X1QJW0_9ZZZZ</name>
<evidence type="ECO:0000313" key="1">
    <source>
        <dbReference type="EMBL" id="GAI43539.1"/>
    </source>
</evidence>
<reference evidence="1" key="1">
    <citation type="journal article" date="2014" name="Front. Microbiol.">
        <title>High frequency of phylogenetically diverse reductive dehalogenase-homologous genes in deep subseafloor sedimentary metagenomes.</title>
        <authorList>
            <person name="Kawai M."/>
            <person name="Futagami T."/>
            <person name="Toyoda A."/>
            <person name="Takaki Y."/>
            <person name="Nishi S."/>
            <person name="Hori S."/>
            <person name="Arai W."/>
            <person name="Tsubouchi T."/>
            <person name="Morono Y."/>
            <person name="Uchiyama I."/>
            <person name="Ito T."/>
            <person name="Fujiyama A."/>
            <person name="Inagaki F."/>
            <person name="Takami H."/>
        </authorList>
    </citation>
    <scope>NUCLEOTIDE SEQUENCE</scope>
    <source>
        <strain evidence="1">Expedition CK06-06</strain>
    </source>
</reference>
<proteinExistence type="predicted"/>
<gene>
    <name evidence="1" type="ORF">S06H3_50476</name>
</gene>
<organism evidence="1">
    <name type="scientific">marine sediment metagenome</name>
    <dbReference type="NCBI Taxonomy" id="412755"/>
    <lineage>
        <taxon>unclassified sequences</taxon>
        <taxon>metagenomes</taxon>
        <taxon>ecological metagenomes</taxon>
    </lineage>
</organism>
<sequence>MNLGEALVPYLMEAGIKSVLKVVKGTTFNALSD</sequence>
<dbReference type="EMBL" id="BARV01031963">
    <property type="protein sequence ID" value="GAI43539.1"/>
    <property type="molecule type" value="Genomic_DNA"/>
</dbReference>
<comment type="caution">
    <text evidence="1">The sequence shown here is derived from an EMBL/GenBank/DDBJ whole genome shotgun (WGS) entry which is preliminary data.</text>
</comment>
<protein>
    <submittedName>
        <fullName evidence="1">Uncharacterized protein</fullName>
    </submittedName>
</protein>
<dbReference type="AlphaFoldDB" id="X1QJW0"/>
<feature type="non-terminal residue" evidence="1">
    <location>
        <position position="33"/>
    </location>
</feature>